<reference evidence="2 3" key="1">
    <citation type="submission" date="2013-10" db="EMBL/GenBank/DDBJ databases">
        <title>Complete genome sequence of Corynebacterium lactis DSM 45799(T), isolated from raw cow milk.</title>
        <authorList>
            <person name="Ruckert C."/>
            <person name="Albersmeier A."/>
            <person name="Lipski A."/>
            <person name="Kalinowski J."/>
        </authorList>
    </citation>
    <scope>NUCLEOTIDE SEQUENCE [LARGE SCALE GENOMIC DNA]</scope>
    <source>
        <strain evidence="2 3">RW2-5</strain>
    </source>
</reference>
<evidence type="ECO:0000313" key="3">
    <source>
        <dbReference type="Proteomes" id="UP000058446"/>
    </source>
</evidence>
<evidence type="ECO:0000313" key="2">
    <source>
        <dbReference type="EMBL" id="ALA68457.1"/>
    </source>
</evidence>
<dbReference type="STRING" id="1408189.CLAC_03500"/>
<dbReference type="InterPro" id="IPR049304">
    <property type="entry name" value="Gly_rich_dom"/>
</dbReference>
<feature type="domain" description="Glycine-rich" evidence="1">
    <location>
        <begin position="304"/>
        <end position="411"/>
    </location>
</feature>
<dbReference type="KEGG" id="clw:CLAC_03500"/>
<evidence type="ECO:0000259" key="1">
    <source>
        <dbReference type="Pfam" id="PF21722"/>
    </source>
</evidence>
<dbReference type="PATRIC" id="fig|1408189.4.peg.700"/>
<organism evidence="2 3">
    <name type="scientific">Corynebacterium lactis RW2-5</name>
    <dbReference type="NCBI Taxonomy" id="1408189"/>
    <lineage>
        <taxon>Bacteria</taxon>
        <taxon>Bacillati</taxon>
        <taxon>Actinomycetota</taxon>
        <taxon>Actinomycetes</taxon>
        <taxon>Mycobacteriales</taxon>
        <taxon>Corynebacteriaceae</taxon>
        <taxon>Corynebacterium</taxon>
    </lineage>
</organism>
<dbReference type="AlphaFoldDB" id="A0A0K2H349"/>
<dbReference type="Pfam" id="PF21722">
    <property type="entry name" value="Gly_rich_2"/>
    <property type="match status" value="1"/>
</dbReference>
<dbReference type="Proteomes" id="UP000058446">
    <property type="component" value="Chromosome"/>
</dbReference>
<dbReference type="EMBL" id="CP006841">
    <property type="protein sequence ID" value="ALA68457.1"/>
    <property type="molecule type" value="Genomic_DNA"/>
</dbReference>
<keyword evidence="3" id="KW-1185">Reference proteome</keyword>
<gene>
    <name evidence="2" type="ORF">CLAC_03500</name>
</gene>
<proteinExistence type="predicted"/>
<name>A0A0K2H349_9CORY</name>
<dbReference type="RefSeq" id="WP_053411704.1">
    <property type="nucleotide sequence ID" value="NZ_CP006841.1"/>
</dbReference>
<accession>A0A0K2H349</accession>
<sequence>MIFHGGNTVQRVFVGEQEATEVYRGRDLIWAKRLGGMWRYVFEGRGGVYDAHTYAAENGQGRLSVEDTSFPFSVASGYPGLVFMTANPVQVTSHTAMVLHSGLLAPPVGEDILLEVELFMNGNDAGAWEFGLFNNRIGLVFDRTGLEINMRPRLWAGRNETKLPLHGAADDSEVEGRKGGHVGLWISPKNGWVRAYLGREFVKELPLDKSVLFADRPLNFRFANRAAFFISPIGPFTPVPVPIFPPGIHAVQQSTGVMAFRRAHQLGWTEGYVEPPPEPTPETDTPTVEADNSLSLEVEYVVQGSHRVEVPQWARSVQVVALGGGGGGSGGDALGLGACNGGDAGQWASGTFTDLPETLSLFVGAGGQPGASVKGGYEGQASWVRTGSGDVTAAPGGGGQGYGDPIGRSAGVREFFGRRFVGGEIAWQTEPGKAPGGGGGAASTKPIGRTLGGAGGAGKVWLRFSSNP</sequence>
<protein>
    <recommendedName>
        <fullName evidence="1">Glycine-rich domain-containing protein</fullName>
    </recommendedName>
</protein>